<dbReference type="EMBL" id="PDTI01000038">
    <property type="protein sequence ID" value="PIE62577.1"/>
    <property type="molecule type" value="Genomic_DNA"/>
</dbReference>
<dbReference type="CDD" id="cd17321">
    <property type="entry name" value="MFS_MMR_MDR_like"/>
    <property type="match status" value="1"/>
</dbReference>
<evidence type="ECO:0000313" key="8">
    <source>
        <dbReference type="EMBL" id="PIE62577.1"/>
    </source>
</evidence>
<evidence type="ECO:0000313" key="9">
    <source>
        <dbReference type="Proteomes" id="UP000231203"/>
    </source>
</evidence>
<dbReference type="InterPro" id="IPR005829">
    <property type="entry name" value="Sugar_transporter_CS"/>
</dbReference>
<dbReference type="PROSITE" id="PS00216">
    <property type="entry name" value="SUGAR_TRANSPORT_1"/>
    <property type="match status" value="1"/>
</dbReference>
<feature type="transmembrane region" description="Helical" evidence="6">
    <location>
        <begin position="171"/>
        <end position="191"/>
    </location>
</feature>
<dbReference type="PANTHER" id="PTHR42718">
    <property type="entry name" value="MAJOR FACILITATOR SUPERFAMILY MULTIDRUG TRANSPORTER MFSC"/>
    <property type="match status" value="1"/>
</dbReference>
<proteinExistence type="predicted"/>
<dbReference type="SUPFAM" id="SSF103473">
    <property type="entry name" value="MFS general substrate transporter"/>
    <property type="match status" value="1"/>
</dbReference>
<dbReference type="Proteomes" id="UP000231203">
    <property type="component" value="Unassembled WGS sequence"/>
</dbReference>
<evidence type="ECO:0000256" key="1">
    <source>
        <dbReference type="ARBA" id="ARBA00004141"/>
    </source>
</evidence>
<feature type="transmembrane region" description="Helical" evidence="6">
    <location>
        <begin position="141"/>
        <end position="165"/>
    </location>
</feature>
<keyword evidence="2" id="KW-0813">Transport</keyword>
<dbReference type="GO" id="GO:0022857">
    <property type="term" value="F:transmembrane transporter activity"/>
    <property type="evidence" value="ECO:0007669"/>
    <property type="project" value="InterPro"/>
</dbReference>
<dbReference type="PRINTS" id="PR01036">
    <property type="entry name" value="TCRTETB"/>
</dbReference>
<dbReference type="Gene3D" id="1.20.1250.20">
    <property type="entry name" value="MFS general substrate transporter like domains"/>
    <property type="match status" value="1"/>
</dbReference>
<feature type="transmembrane region" description="Helical" evidence="6">
    <location>
        <begin position="203"/>
        <end position="225"/>
    </location>
</feature>
<organism evidence="8 9">
    <name type="scientific">Desulfobacter postgatei</name>
    <dbReference type="NCBI Taxonomy" id="2293"/>
    <lineage>
        <taxon>Bacteria</taxon>
        <taxon>Pseudomonadati</taxon>
        <taxon>Thermodesulfobacteriota</taxon>
        <taxon>Desulfobacteria</taxon>
        <taxon>Desulfobacterales</taxon>
        <taxon>Desulfobacteraceae</taxon>
        <taxon>Desulfobacter</taxon>
    </lineage>
</organism>
<dbReference type="Pfam" id="PF07690">
    <property type="entry name" value="MFS_1"/>
    <property type="match status" value="2"/>
</dbReference>
<feature type="transmembrane region" description="Helical" evidence="6">
    <location>
        <begin position="231"/>
        <end position="250"/>
    </location>
</feature>
<dbReference type="GO" id="GO:0016020">
    <property type="term" value="C:membrane"/>
    <property type="evidence" value="ECO:0007669"/>
    <property type="project" value="UniProtKB-SubCell"/>
</dbReference>
<keyword evidence="4 6" id="KW-1133">Transmembrane helix</keyword>
<evidence type="ECO:0000256" key="5">
    <source>
        <dbReference type="ARBA" id="ARBA00023136"/>
    </source>
</evidence>
<evidence type="ECO:0000256" key="3">
    <source>
        <dbReference type="ARBA" id="ARBA00022692"/>
    </source>
</evidence>
<dbReference type="InterPro" id="IPR020846">
    <property type="entry name" value="MFS_dom"/>
</dbReference>
<feature type="transmembrane region" description="Helical" evidence="6">
    <location>
        <begin position="106"/>
        <end position="129"/>
    </location>
</feature>
<dbReference type="InterPro" id="IPR036259">
    <property type="entry name" value="MFS_trans_sf"/>
</dbReference>
<evidence type="ECO:0000256" key="4">
    <source>
        <dbReference type="ARBA" id="ARBA00022989"/>
    </source>
</evidence>
<keyword evidence="3 6" id="KW-0812">Transmembrane</keyword>
<feature type="transmembrane region" description="Helical" evidence="6">
    <location>
        <begin position="305"/>
        <end position="325"/>
    </location>
</feature>
<evidence type="ECO:0000256" key="6">
    <source>
        <dbReference type="SAM" id="Phobius"/>
    </source>
</evidence>
<feature type="transmembrane region" description="Helical" evidence="6">
    <location>
        <begin position="270"/>
        <end position="293"/>
    </location>
</feature>
<sequence>MNSSDNQSKRRISTSHTVFIVSAVQFLSPFMMSAVGVALPTIGRFYSASAVSLALVEMVYMLAVTLFLLPIGRLADIIGRKKTFVAGVALFALATILLPFSPSIGIFIATRFLQGIGVSCTVSTSVAILSSVVPKKERGKAMGIIVACVYLGLSAGPTLSGLMITWLGWQWIFFASVPLAMAALVLTLTRLKGEWKGAEGEAFDWVGSFIYIAALSCLIVGVSGLENDARAPILMTAGMVCMAGFTVFEYRHPSPILDIPLLLGNRVFTFSNIATCINYAASFGLTFFFSLYLQVVKGMSAQTTGFVLVAQPIIQAALSPLSGALSDKISPARLSTAGMAICGAGLGYAAFLNQNAGIWQVLVVLVIMGLGFAAFSTPNMTTVMGSVGPRHYGIAASLVATMRSIGMLTAMTITTLLLSMFMGDAEVSTATAPGFLKTMHTAFIIFALLSLVGILFSMARMERAPGPKLKR</sequence>
<feature type="transmembrane region" description="Helical" evidence="6">
    <location>
        <begin position="18"/>
        <end position="39"/>
    </location>
</feature>
<comment type="caution">
    <text evidence="8">The sequence shown here is derived from an EMBL/GenBank/DDBJ whole genome shotgun (WGS) entry which is preliminary data.</text>
</comment>
<dbReference type="InterPro" id="IPR011701">
    <property type="entry name" value="MFS"/>
</dbReference>
<feature type="transmembrane region" description="Helical" evidence="6">
    <location>
        <begin position="396"/>
        <end position="422"/>
    </location>
</feature>
<feature type="transmembrane region" description="Helical" evidence="6">
    <location>
        <begin position="442"/>
        <end position="461"/>
    </location>
</feature>
<accession>A0A2G6MR69</accession>
<keyword evidence="5 6" id="KW-0472">Membrane</keyword>
<reference evidence="8 9" key="1">
    <citation type="submission" date="2017-10" db="EMBL/GenBank/DDBJ databases">
        <title>Novel microbial diversity and functional potential in the marine mammal oral microbiome.</title>
        <authorList>
            <person name="Dudek N.K."/>
            <person name="Sun C.L."/>
            <person name="Burstein D."/>
            <person name="Kantor R.S."/>
            <person name="Aliaga Goltsman D.S."/>
            <person name="Bik E.M."/>
            <person name="Thomas B.C."/>
            <person name="Banfield J.F."/>
            <person name="Relman D.A."/>
        </authorList>
    </citation>
    <scope>NUCLEOTIDE SEQUENCE [LARGE SCALE GENOMIC DNA]</scope>
    <source>
        <strain evidence="8">DOLJORAL78_47_202</strain>
    </source>
</reference>
<protein>
    <submittedName>
        <fullName evidence="8">MFS transporter</fullName>
    </submittedName>
</protein>
<name>A0A2G6MR69_9BACT</name>
<dbReference type="AlphaFoldDB" id="A0A2G6MR69"/>
<gene>
    <name evidence="8" type="ORF">CSA25_04595</name>
</gene>
<dbReference type="PANTHER" id="PTHR42718:SF9">
    <property type="entry name" value="MAJOR FACILITATOR SUPERFAMILY MULTIDRUG TRANSPORTER MFSC"/>
    <property type="match status" value="1"/>
</dbReference>
<dbReference type="PROSITE" id="PS50850">
    <property type="entry name" value="MFS"/>
    <property type="match status" value="1"/>
</dbReference>
<evidence type="ECO:0000256" key="2">
    <source>
        <dbReference type="ARBA" id="ARBA00022448"/>
    </source>
</evidence>
<feature type="transmembrane region" description="Helical" evidence="6">
    <location>
        <begin position="83"/>
        <end position="100"/>
    </location>
</feature>
<feature type="domain" description="Major facilitator superfamily (MFS) profile" evidence="7">
    <location>
        <begin position="17"/>
        <end position="465"/>
    </location>
</feature>
<dbReference type="Gene3D" id="1.20.1720.10">
    <property type="entry name" value="Multidrug resistance protein D"/>
    <property type="match status" value="1"/>
</dbReference>
<evidence type="ECO:0000259" key="7">
    <source>
        <dbReference type="PROSITE" id="PS50850"/>
    </source>
</evidence>
<feature type="transmembrane region" description="Helical" evidence="6">
    <location>
        <begin position="332"/>
        <end position="351"/>
    </location>
</feature>
<feature type="transmembrane region" description="Helical" evidence="6">
    <location>
        <begin position="45"/>
        <end position="71"/>
    </location>
</feature>
<feature type="transmembrane region" description="Helical" evidence="6">
    <location>
        <begin position="357"/>
        <end position="375"/>
    </location>
</feature>
<comment type="subcellular location">
    <subcellularLocation>
        <location evidence="1">Membrane</location>
        <topology evidence="1">Multi-pass membrane protein</topology>
    </subcellularLocation>
</comment>